<gene>
    <name evidence="2" type="ORF">DW813_16495</name>
</gene>
<evidence type="ECO:0000313" key="2">
    <source>
        <dbReference type="EMBL" id="RHC98406.1"/>
    </source>
</evidence>
<dbReference type="PROSITE" id="PS50943">
    <property type="entry name" value="HTH_CROC1"/>
    <property type="match status" value="1"/>
</dbReference>
<sequence>MAIGQRIRFFRNRKGMTQKQLGEVLGFLGKTSDVRMAQYESEARIPKHDLVKEMAGIFDVSTHALTVPDIDTYIGLMHTFFALEDMYELKIDEMDGEVVLRLDKSDFSTYSSMEKLLRAWLSEAKKLENGESTKEEYDNWRYKYPELDTHQIRAKVPSQEISDMLLAGLKEMEKEEKKETKRKKKK</sequence>
<dbReference type="Proteomes" id="UP000266391">
    <property type="component" value="Unassembled WGS sequence"/>
</dbReference>
<dbReference type="Gene3D" id="1.10.260.40">
    <property type="entry name" value="lambda repressor-like DNA-binding domains"/>
    <property type="match status" value="1"/>
</dbReference>
<dbReference type="CDD" id="cd00093">
    <property type="entry name" value="HTH_XRE"/>
    <property type="match status" value="1"/>
</dbReference>
<dbReference type="InterPro" id="IPR001387">
    <property type="entry name" value="Cro/C1-type_HTH"/>
</dbReference>
<feature type="domain" description="HTH cro/C1-type" evidence="1">
    <location>
        <begin position="7"/>
        <end position="65"/>
    </location>
</feature>
<comment type="caution">
    <text evidence="2">The sequence shown here is derived from an EMBL/GenBank/DDBJ whole genome shotgun (WGS) entry which is preliminary data.</text>
</comment>
<dbReference type="InterPro" id="IPR010982">
    <property type="entry name" value="Lambda_DNA-bd_dom_sf"/>
</dbReference>
<evidence type="ECO:0000259" key="1">
    <source>
        <dbReference type="PROSITE" id="PS50943"/>
    </source>
</evidence>
<dbReference type="EMBL" id="QSIQ01000048">
    <property type="protein sequence ID" value="RHC98406.1"/>
    <property type="molecule type" value="Genomic_DNA"/>
</dbReference>
<dbReference type="SUPFAM" id="SSF47413">
    <property type="entry name" value="lambda repressor-like DNA-binding domains"/>
    <property type="match status" value="1"/>
</dbReference>
<dbReference type="AlphaFoldDB" id="A0A396A994"/>
<reference evidence="2 3" key="1">
    <citation type="submission" date="2018-08" db="EMBL/GenBank/DDBJ databases">
        <title>A genome reference for cultivated species of the human gut microbiota.</title>
        <authorList>
            <person name="Zou Y."/>
            <person name="Xue W."/>
            <person name="Luo G."/>
        </authorList>
    </citation>
    <scope>NUCLEOTIDE SEQUENCE [LARGE SCALE GENOMIC DNA]</scope>
    <source>
        <strain evidence="2 3">AM32-8LB</strain>
    </source>
</reference>
<dbReference type="RefSeq" id="WP_118093800.1">
    <property type="nucleotide sequence ID" value="NZ_QSIQ01000048.1"/>
</dbReference>
<proteinExistence type="predicted"/>
<evidence type="ECO:0000313" key="3">
    <source>
        <dbReference type="Proteomes" id="UP000266391"/>
    </source>
</evidence>
<accession>A0A396A994</accession>
<protein>
    <submittedName>
        <fullName evidence="2">XRE family transcriptional regulator</fullName>
    </submittedName>
</protein>
<name>A0A396A994_9FIRM</name>
<organism evidence="2 3">
    <name type="scientific">Roseburia inulinivorans</name>
    <dbReference type="NCBI Taxonomy" id="360807"/>
    <lineage>
        <taxon>Bacteria</taxon>
        <taxon>Bacillati</taxon>
        <taxon>Bacillota</taxon>
        <taxon>Clostridia</taxon>
        <taxon>Lachnospirales</taxon>
        <taxon>Lachnospiraceae</taxon>
        <taxon>Roseburia</taxon>
    </lineage>
</organism>
<dbReference type="GO" id="GO:0003677">
    <property type="term" value="F:DNA binding"/>
    <property type="evidence" value="ECO:0007669"/>
    <property type="project" value="InterPro"/>
</dbReference>